<gene>
    <name evidence="1" type="ORF">VOLCADRAFT_81322</name>
</gene>
<organism evidence="2">
    <name type="scientific">Volvox carteri f. nagariensis</name>
    <dbReference type="NCBI Taxonomy" id="3068"/>
    <lineage>
        <taxon>Eukaryota</taxon>
        <taxon>Viridiplantae</taxon>
        <taxon>Chlorophyta</taxon>
        <taxon>core chlorophytes</taxon>
        <taxon>Chlorophyceae</taxon>
        <taxon>CS clade</taxon>
        <taxon>Chlamydomonadales</taxon>
        <taxon>Volvocaceae</taxon>
        <taxon>Volvox</taxon>
    </lineage>
</organism>
<keyword evidence="2" id="KW-1185">Reference proteome</keyword>
<evidence type="ECO:0000313" key="1">
    <source>
        <dbReference type="EMBL" id="EFJ47986.1"/>
    </source>
</evidence>
<accession>D8TXC9</accession>
<dbReference type="GeneID" id="9615251"/>
<dbReference type="Proteomes" id="UP000001058">
    <property type="component" value="Unassembled WGS sequence"/>
</dbReference>
<dbReference type="InParanoid" id="D8TXC9"/>
<dbReference type="AlphaFoldDB" id="D8TXC9"/>
<proteinExistence type="predicted"/>
<dbReference type="RefSeq" id="XP_002951092.1">
    <property type="nucleotide sequence ID" value="XM_002951046.1"/>
</dbReference>
<sequence>EAVVRWACIHTGIHTRSSRSTDGREVCACVLHGVDDVRIWIHLHGVDDVRIWIHLHGVDDVRIWIHLHGVDDVRIWIHLHGVDDVRIWNCIAREERAVE</sequence>
<evidence type="ECO:0000313" key="2">
    <source>
        <dbReference type="Proteomes" id="UP000001058"/>
    </source>
</evidence>
<protein>
    <submittedName>
        <fullName evidence="1">Uncharacterized protein</fullName>
    </submittedName>
</protein>
<dbReference type="KEGG" id="vcn:VOLCADRAFT_81322"/>
<reference evidence="1 2" key="1">
    <citation type="journal article" date="2010" name="Science">
        <title>Genomic analysis of organismal complexity in the multicellular green alga Volvox carteri.</title>
        <authorList>
            <person name="Prochnik S.E."/>
            <person name="Umen J."/>
            <person name="Nedelcu A.M."/>
            <person name="Hallmann A."/>
            <person name="Miller S.M."/>
            <person name="Nishii I."/>
            <person name="Ferris P."/>
            <person name="Kuo A."/>
            <person name="Mitros T."/>
            <person name="Fritz-Laylin L.K."/>
            <person name="Hellsten U."/>
            <person name="Chapman J."/>
            <person name="Simakov O."/>
            <person name="Rensing S.A."/>
            <person name="Terry A."/>
            <person name="Pangilinan J."/>
            <person name="Kapitonov V."/>
            <person name="Jurka J."/>
            <person name="Salamov A."/>
            <person name="Shapiro H."/>
            <person name="Schmutz J."/>
            <person name="Grimwood J."/>
            <person name="Lindquist E."/>
            <person name="Lucas S."/>
            <person name="Grigoriev I.V."/>
            <person name="Schmitt R."/>
            <person name="Kirk D."/>
            <person name="Rokhsar D.S."/>
        </authorList>
    </citation>
    <scope>NUCLEOTIDE SEQUENCE [LARGE SCALE GENOMIC DNA]</scope>
    <source>
        <strain evidence="2">f. Nagariensis / Eve</strain>
    </source>
</reference>
<name>D8TXC9_VOLCA</name>
<feature type="non-terminal residue" evidence="1">
    <location>
        <position position="1"/>
    </location>
</feature>
<dbReference type="EMBL" id="GL378342">
    <property type="protein sequence ID" value="EFJ47986.1"/>
    <property type="molecule type" value="Genomic_DNA"/>
</dbReference>